<evidence type="ECO:0000256" key="6">
    <source>
        <dbReference type="ARBA" id="ARBA00023306"/>
    </source>
</evidence>
<dbReference type="Gene3D" id="1.25.40.10">
    <property type="entry name" value="Tetratricopeptide repeat domain"/>
    <property type="match status" value="2"/>
</dbReference>
<evidence type="ECO:0000259" key="8">
    <source>
        <dbReference type="Pfam" id="PF04049"/>
    </source>
</evidence>
<keyword evidence="2" id="KW-0677">Repeat</keyword>
<dbReference type="PROSITE" id="PS50005">
    <property type="entry name" value="TPR"/>
    <property type="match status" value="2"/>
</dbReference>
<evidence type="ECO:0000256" key="2">
    <source>
        <dbReference type="ARBA" id="ARBA00022737"/>
    </source>
</evidence>
<dbReference type="InterPro" id="IPR019734">
    <property type="entry name" value="TPR_rpt"/>
</dbReference>
<dbReference type="Pfam" id="PF04049">
    <property type="entry name" value="ANAPC8"/>
    <property type="match status" value="1"/>
</dbReference>
<dbReference type="EMBL" id="MU790511">
    <property type="protein sequence ID" value="KAJ4001308.1"/>
    <property type="molecule type" value="Genomic_DNA"/>
</dbReference>
<reference evidence="9" key="1">
    <citation type="submission" date="2022-08" db="EMBL/GenBank/DDBJ databases">
        <authorList>
            <consortium name="DOE Joint Genome Institute"/>
            <person name="Min B."/>
            <person name="Riley R."/>
            <person name="Sierra-Patev S."/>
            <person name="Naranjo-Ortiz M."/>
            <person name="Looney B."/>
            <person name="Konkel Z."/>
            <person name="Slot J.C."/>
            <person name="Sakamoto Y."/>
            <person name="Steenwyk J.L."/>
            <person name="Rokas A."/>
            <person name="Carro J."/>
            <person name="Camarero S."/>
            <person name="Ferreira P."/>
            <person name="Molpeceres G."/>
            <person name="Ruiz-Duenas F.J."/>
            <person name="Serrano A."/>
            <person name="Henrissat B."/>
            <person name="Drula E."/>
            <person name="Hughes K.W."/>
            <person name="Mata J.L."/>
            <person name="Ishikawa N.K."/>
            <person name="Vargas-Isla R."/>
            <person name="Ushijima S."/>
            <person name="Smith C.A."/>
            <person name="Ahrendt S."/>
            <person name="Andreopoulos W."/>
            <person name="He G."/>
            <person name="Labutti K."/>
            <person name="Lipzen A."/>
            <person name="Ng V."/>
            <person name="Sandor L."/>
            <person name="Barry K."/>
            <person name="Martinez A.T."/>
            <person name="Xiao Y."/>
            <person name="Gibbons J.G."/>
            <person name="Terashima K."/>
            <person name="Hibbett D.S."/>
            <person name="Grigoriev I.V."/>
        </authorList>
    </citation>
    <scope>NUCLEOTIDE SEQUENCE</scope>
    <source>
        <strain evidence="9">TFB10827</strain>
    </source>
</reference>
<dbReference type="SUPFAM" id="SSF48452">
    <property type="entry name" value="TPR-like"/>
    <property type="match status" value="2"/>
</dbReference>
<feature type="repeat" description="TPR" evidence="7">
    <location>
        <begin position="402"/>
        <end position="435"/>
    </location>
</feature>
<keyword evidence="1" id="KW-0132">Cell division</keyword>
<dbReference type="Pfam" id="PF13181">
    <property type="entry name" value="TPR_8"/>
    <property type="match status" value="1"/>
</dbReference>
<keyword evidence="3" id="KW-0498">Mitosis</keyword>
<feature type="domain" description="Cdc23" evidence="8">
    <location>
        <begin position="13"/>
        <end position="269"/>
    </location>
</feature>
<gene>
    <name evidence="9" type="ORF">F5050DRAFT_1899633</name>
</gene>
<dbReference type="InterPro" id="IPR011990">
    <property type="entry name" value="TPR-like_helical_dom_sf"/>
</dbReference>
<organism evidence="9 10">
    <name type="scientific">Lentinula boryana</name>
    <dbReference type="NCBI Taxonomy" id="40481"/>
    <lineage>
        <taxon>Eukaryota</taxon>
        <taxon>Fungi</taxon>
        <taxon>Dikarya</taxon>
        <taxon>Basidiomycota</taxon>
        <taxon>Agaricomycotina</taxon>
        <taxon>Agaricomycetes</taxon>
        <taxon>Agaricomycetidae</taxon>
        <taxon>Agaricales</taxon>
        <taxon>Marasmiineae</taxon>
        <taxon>Omphalotaceae</taxon>
        <taxon>Lentinula</taxon>
    </lineage>
</organism>
<keyword evidence="10" id="KW-1185">Reference proteome</keyword>
<evidence type="ECO:0000256" key="5">
    <source>
        <dbReference type="ARBA" id="ARBA00022803"/>
    </source>
</evidence>
<proteinExistence type="predicted"/>
<comment type="caution">
    <text evidence="9">The sequence shown here is derived from an EMBL/GenBank/DDBJ whole genome shotgun (WGS) entry which is preliminary data.</text>
</comment>
<keyword evidence="5 7" id="KW-0802">TPR repeat</keyword>
<protein>
    <submittedName>
        <fullName evidence="9">TPR-like protein</fullName>
    </submittedName>
</protein>
<dbReference type="PANTHER" id="PTHR12558:SF10">
    <property type="entry name" value="CELL DIVISION CYCLE PROTEIN 23 HOMOLOG"/>
    <property type="match status" value="1"/>
</dbReference>
<evidence type="ECO:0000313" key="9">
    <source>
        <dbReference type="EMBL" id="KAJ4001308.1"/>
    </source>
</evidence>
<evidence type="ECO:0000256" key="4">
    <source>
        <dbReference type="ARBA" id="ARBA00022786"/>
    </source>
</evidence>
<sequence>MQVISQVDARIISEIQRCLADTTDRGLISAAKWLSELLLSVPASKRNIDTTANMSSASMELSEELEDQPSWLSREELDAEERDADVINVAGKCMEARQYHQAVHFLRSCTSAKSRFISVYCRFITSEKKALNEWHKTDNTRHQPPLPVNAAINDLLDSVKDSTDPWLQFLEALFLHRLSRIPEALNVLYRTLSICPWNWSAWTLLGQCLHSSEALTDALTNINLPLDHPLPQMFQVKIMNELHTATDVELQLCDRLLGTDYFCNNLWLMGQRGRALYDTLEFAKAESQFENMFKLDPDRIEDLDVYSNILHLRGSREKLTALADKFLLVDKNRPEVCCVVGNHYSVRGERDKAIKYFRRATLLDRTCLTAWTLMGLEYHELTNYPAAIESFRKASDINKKDSRPWAGLGAAYDAMGMSQYGLFYYQQALKLRPYEASIWEGVGSCYEQLTKNRDSMIALKRAVELLKPSTPVRRRATNRARIVRLARLIGDKKEALQQEIEYIKLCDKELLVVNLRSPRDSLAEMYISCIYNVAEYHDSTNGNLKLAYDYCSWLSVLEPSSRVKSVREQIKNKAAARGCDLTNESSPQFGYSLDYKEGRCLLLEFLQRTGSVTDAYPRLPNIQVTKQIWYTDQKK</sequence>
<keyword evidence="4" id="KW-0833">Ubl conjugation pathway</keyword>
<feature type="repeat" description="TPR" evidence="7">
    <location>
        <begin position="368"/>
        <end position="401"/>
    </location>
</feature>
<dbReference type="Proteomes" id="UP001163828">
    <property type="component" value="Unassembled WGS sequence"/>
</dbReference>
<dbReference type="PANTHER" id="PTHR12558">
    <property type="entry name" value="CELL DIVISION CYCLE 16,23,27"/>
    <property type="match status" value="1"/>
</dbReference>
<evidence type="ECO:0000256" key="3">
    <source>
        <dbReference type="ARBA" id="ARBA00022776"/>
    </source>
</evidence>
<keyword evidence="6" id="KW-0131">Cell cycle</keyword>
<accession>A0ABQ8QSF2</accession>
<name>A0ABQ8QSF2_9AGAR</name>
<evidence type="ECO:0000256" key="7">
    <source>
        <dbReference type="PROSITE-ProRule" id="PRU00339"/>
    </source>
</evidence>
<dbReference type="SMART" id="SM00028">
    <property type="entry name" value="TPR"/>
    <property type="match status" value="6"/>
</dbReference>
<evidence type="ECO:0000256" key="1">
    <source>
        <dbReference type="ARBA" id="ARBA00022618"/>
    </source>
</evidence>
<evidence type="ECO:0000313" key="10">
    <source>
        <dbReference type="Proteomes" id="UP001163828"/>
    </source>
</evidence>
<dbReference type="InterPro" id="IPR007192">
    <property type="entry name" value="APC8"/>
</dbReference>